<comment type="cofactor">
    <cofactor evidence="1">
        <name>FAD</name>
        <dbReference type="ChEBI" id="CHEBI:57692"/>
    </cofactor>
</comment>
<evidence type="ECO:0000256" key="2">
    <source>
        <dbReference type="ARBA" id="ARBA00005466"/>
    </source>
</evidence>
<dbReference type="PANTHER" id="PTHR42973">
    <property type="entry name" value="BINDING OXIDOREDUCTASE, PUTATIVE (AFU_ORTHOLOGUE AFUA_1G17690)-RELATED"/>
    <property type="match status" value="1"/>
</dbReference>
<dbReference type="PROSITE" id="PS51387">
    <property type="entry name" value="FAD_PCMH"/>
    <property type="match status" value="1"/>
</dbReference>
<dbReference type="OrthoDB" id="415825at2759"/>
<dbReference type="Pfam" id="PF08031">
    <property type="entry name" value="BBE"/>
    <property type="match status" value="1"/>
</dbReference>
<evidence type="ECO:0000313" key="8">
    <source>
        <dbReference type="EMBL" id="KAF4310713.1"/>
    </source>
</evidence>
<dbReference type="Gene3D" id="3.40.462.20">
    <property type="match status" value="1"/>
</dbReference>
<dbReference type="GO" id="GO:0071949">
    <property type="term" value="F:FAD binding"/>
    <property type="evidence" value="ECO:0007669"/>
    <property type="project" value="InterPro"/>
</dbReference>
<keyword evidence="6" id="KW-0732">Signal</keyword>
<evidence type="ECO:0000256" key="5">
    <source>
        <dbReference type="ARBA" id="ARBA00023002"/>
    </source>
</evidence>
<evidence type="ECO:0000256" key="4">
    <source>
        <dbReference type="ARBA" id="ARBA00022827"/>
    </source>
</evidence>
<keyword evidence="9" id="KW-1185">Reference proteome</keyword>
<dbReference type="InterPro" id="IPR050416">
    <property type="entry name" value="FAD-linked_Oxidoreductase"/>
</dbReference>
<dbReference type="EMBL" id="WWBZ02000013">
    <property type="protein sequence ID" value="KAF4310713.1"/>
    <property type="molecule type" value="Genomic_DNA"/>
</dbReference>
<gene>
    <name evidence="8" type="ORF">GTA08_BOTSDO13667</name>
</gene>
<dbReference type="InterPro" id="IPR006094">
    <property type="entry name" value="Oxid_FAD_bind_N"/>
</dbReference>
<accession>A0A8H4J4L5</accession>
<dbReference type="AlphaFoldDB" id="A0A8H4J4L5"/>
<keyword evidence="3" id="KW-0285">Flavoprotein</keyword>
<evidence type="ECO:0000313" key="9">
    <source>
        <dbReference type="Proteomes" id="UP000572817"/>
    </source>
</evidence>
<evidence type="ECO:0000259" key="7">
    <source>
        <dbReference type="PROSITE" id="PS51387"/>
    </source>
</evidence>
<dbReference type="Gene3D" id="3.30.465.10">
    <property type="match status" value="1"/>
</dbReference>
<dbReference type="PANTHER" id="PTHR42973:SF9">
    <property type="entry name" value="FAD-BINDING PCMH-TYPE DOMAIN-CONTAINING PROTEIN-RELATED"/>
    <property type="match status" value="1"/>
</dbReference>
<keyword evidence="4" id="KW-0274">FAD</keyword>
<dbReference type="Pfam" id="PF01565">
    <property type="entry name" value="FAD_binding_4"/>
    <property type="match status" value="1"/>
</dbReference>
<protein>
    <submittedName>
        <fullName evidence="8">Cutinase</fullName>
    </submittedName>
</protein>
<reference evidence="8" key="1">
    <citation type="submission" date="2020-04" db="EMBL/GenBank/DDBJ databases">
        <title>Genome Assembly and Annotation of Botryosphaeria dothidea sdau 11-99, a Latent Pathogen of Apple Fruit Ring Rot in China.</title>
        <authorList>
            <person name="Yu C."/>
            <person name="Diao Y."/>
            <person name="Lu Q."/>
            <person name="Zhao J."/>
            <person name="Cui S."/>
            <person name="Peng C."/>
            <person name="He B."/>
            <person name="Liu H."/>
        </authorList>
    </citation>
    <scope>NUCLEOTIDE SEQUENCE [LARGE SCALE GENOMIC DNA]</scope>
    <source>
        <strain evidence="8">Sdau11-99</strain>
    </source>
</reference>
<organism evidence="8 9">
    <name type="scientific">Botryosphaeria dothidea</name>
    <dbReference type="NCBI Taxonomy" id="55169"/>
    <lineage>
        <taxon>Eukaryota</taxon>
        <taxon>Fungi</taxon>
        <taxon>Dikarya</taxon>
        <taxon>Ascomycota</taxon>
        <taxon>Pezizomycotina</taxon>
        <taxon>Dothideomycetes</taxon>
        <taxon>Dothideomycetes incertae sedis</taxon>
        <taxon>Botryosphaeriales</taxon>
        <taxon>Botryosphaeriaceae</taxon>
        <taxon>Botryosphaeria</taxon>
    </lineage>
</organism>
<name>A0A8H4J4L5_9PEZI</name>
<dbReference type="SUPFAM" id="SSF56176">
    <property type="entry name" value="FAD-binding/transporter-associated domain-like"/>
    <property type="match status" value="1"/>
</dbReference>
<dbReference type="InterPro" id="IPR016169">
    <property type="entry name" value="FAD-bd_PCMH_sub2"/>
</dbReference>
<evidence type="ECO:0000256" key="6">
    <source>
        <dbReference type="SAM" id="SignalP"/>
    </source>
</evidence>
<keyword evidence="5" id="KW-0560">Oxidoreductase</keyword>
<dbReference type="InterPro" id="IPR012951">
    <property type="entry name" value="BBE"/>
</dbReference>
<comment type="similarity">
    <text evidence="2">Belongs to the oxygen-dependent FAD-linked oxidoreductase family.</text>
</comment>
<feature type="domain" description="FAD-binding PCMH-type" evidence="7">
    <location>
        <begin position="54"/>
        <end position="226"/>
    </location>
</feature>
<feature type="signal peptide" evidence="6">
    <location>
        <begin position="1"/>
        <end position="16"/>
    </location>
</feature>
<evidence type="ECO:0000256" key="1">
    <source>
        <dbReference type="ARBA" id="ARBA00001974"/>
    </source>
</evidence>
<dbReference type="InterPro" id="IPR016166">
    <property type="entry name" value="FAD-bd_PCMH"/>
</dbReference>
<feature type="chain" id="PRO_5034961946" evidence="6">
    <location>
        <begin position="17"/>
        <end position="485"/>
    </location>
</feature>
<dbReference type="GO" id="GO:0016491">
    <property type="term" value="F:oxidoreductase activity"/>
    <property type="evidence" value="ECO:0007669"/>
    <property type="project" value="UniProtKB-KW"/>
</dbReference>
<sequence length="485" mass="51926">MRSSFSFLSLLHLAYGQCDQAASYFESALSSESQIFFPNAANYSDNVIQRWNTYPTPSFALAVKPNDETDVQKIVAYSRQNNISILALGGGHGGTTTLNTIQNGILIDLSAFSTVAIAPSQNRLTVGGAVRFRDVLPPLQRAGKELPVGSCSCVGMTSAALGGGIGALNGKHGLILDSLESVRMVVGTGAAVTASATENPDLFWGVRGAGHNLGVVTASTFRVYDATNGGVVLNADMRFAPAANRSVFDVLEAFGRGQPDELALTLSWKYDAEGCGGTCLLLNAIYAGPSEDGVRLLQPFFDLRPYAQNVSTVAWADSLKVARFGSDSKACTTGRPHSVWSANLYTFDTGAFGRAFDYYDATVVSGQGKLDDSGLTLTMNGVSGITAIPDDETAYAHRDARAFFYFDIKTKEPSVREQADNMGREIRAILAETSGSPSGKLDVYVNFAHGDEEPSAVYGERKLPKLKSLVAKYDPDRLFSHFNNF</sequence>
<evidence type="ECO:0000256" key="3">
    <source>
        <dbReference type="ARBA" id="ARBA00022630"/>
    </source>
</evidence>
<comment type="caution">
    <text evidence="8">The sequence shown here is derived from an EMBL/GenBank/DDBJ whole genome shotgun (WGS) entry which is preliminary data.</text>
</comment>
<dbReference type="Proteomes" id="UP000572817">
    <property type="component" value="Unassembled WGS sequence"/>
</dbReference>
<proteinExistence type="inferred from homology"/>
<dbReference type="InterPro" id="IPR036318">
    <property type="entry name" value="FAD-bd_PCMH-like_sf"/>
</dbReference>